<dbReference type="Proteomes" id="UP001210528">
    <property type="component" value="Unassembled WGS sequence"/>
</dbReference>
<organism evidence="2 3">
    <name type="scientific">Halorubrum ezzemoulense</name>
    <name type="common">Halorubrum chaoviator</name>
    <dbReference type="NCBI Taxonomy" id="337243"/>
    <lineage>
        <taxon>Archaea</taxon>
        <taxon>Methanobacteriati</taxon>
        <taxon>Methanobacteriota</taxon>
        <taxon>Stenosarchaea group</taxon>
        <taxon>Halobacteria</taxon>
        <taxon>Halobacteriales</taxon>
        <taxon>Haloferacaceae</taxon>
        <taxon>Halorubrum</taxon>
    </lineage>
</organism>
<reference evidence="2 3" key="1">
    <citation type="submission" date="2023-01" db="EMBL/GenBank/DDBJ databases">
        <title>Halorubrum ezzemoulense from Santa Pola, Spain.</title>
        <authorList>
            <person name="Feng Y."/>
            <person name="Louyakis A.S."/>
            <person name="Gogarten J.P."/>
        </authorList>
    </citation>
    <scope>NUCLEOTIDE SEQUENCE [LARGE SCALE GENOMIC DNA]</scope>
    <source>
        <strain evidence="2 3">AMM015</strain>
    </source>
</reference>
<keyword evidence="1" id="KW-0812">Transmembrane</keyword>
<keyword evidence="1" id="KW-1133">Transmembrane helix</keyword>
<evidence type="ECO:0000313" key="2">
    <source>
        <dbReference type="EMBL" id="MDB2294526.1"/>
    </source>
</evidence>
<keyword evidence="3" id="KW-1185">Reference proteome</keyword>
<name>A0ABT4Z8N4_HALEZ</name>
<comment type="caution">
    <text evidence="2">The sequence shown here is derived from an EMBL/GenBank/DDBJ whole genome shotgun (WGS) entry which is preliminary data.</text>
</comment>
<evidence type="ECO:0000256" key="1">
    <source>
        <dbReference type="SAM" id="Phobius"/>
    </source>
</evidence>
<dbReference type="EMBL" id="JAQLUK010000164">
    <property type="protein sequence ID" value="MDB2294526.1"/>
    <property type="molecule type" value="Genomic_DNA"/>
</dbReference>
<feature type="non-terminal residue" evidence="2">
    <location>
        <position position="1"/>
    </location>
</feature>
<dbReference type="RefSeq" id="WP_271970845.1">
    <property type="nucleotide sequence ID" value="NZ_JAQLUK010000164.1"/>
</dbReference>
<proteinExistence type="predicted"/>
<evidence type="ECO:0000313" key="3">
    <source>
        <dbReference type="Proteomes" id="UP001210528"/>
    </source>
</evidence>
<keyword evidence="1" id="KW-0472">Membrane</keyword>
<accession>A0ABT4Z8N4</accession>
<sequence length="239" mass="24690">PNSKWVPSQWMDVTMKLNRRSVLGAIGMIGVGTGAAFGSGAFTTVEAQREVEVNVLGNDFGDNGVVQLNPDPDTDPTDDAKTAEGNIANAILGDTNSADVLVNTASSNVTVKANDQEYDGRSLFPVVDTTYSEVNKNYVSLVANDVTIVFGPTSEPGQKLPPNATLTESSLFGVVRNGTVNVTFNKGETDEGLLTSVDGTNVSTGAGAPGGNVTFPGTVETGEPGSTETEDLIITIGSS</sequence>
<protein>
    <submittedName>
        <fullName evidence="2">Uncharacterized protein</fullName>
    </submittedName>
</protein>
<gene>
    <name evidence="2" type="ORF">PM085_20205</name>
</gene>
<feature type="transmembrane region" description="Helical" evidence="1">
    <location>
        <begin position="21"/>
        <end position="42"/>
    </location>
</feature>